<protein>
    <submittedName>
        <fullName evidence="1">Uncharacterized protein</fullName>
    </submittedName>
</protein>
<keyword evidence="2" id="KW-1185">Reference proteome</keyword>
<organism evidence="1 2">
    <name type="scientific">Gordonia effusa NBRC 100432</name>
    <dbReference type="NCBI Taxonomy" id="1077974"/>
    <lineage>
        <taxon>Bacteria</taxon>
        <taxon>Bacillati</taxon>
        <taxon>Actinomycetota</taxon>
        <taxon>Actinomycetes</taxon>
        <taxon>Mycobacteriales</taxon>
        <taxon>Gordoniaceae</taxon>
        <taxon>Gordonia</taxon>
    </lineage>
</organism>
<accession>H0QY88</accession>
<reference evidence="1 2" key="1">
    <citation type="submission" date="2011-12" db="EMBL/GenBank/DDBJ databases">
        <title>Whole genome shotgun sequence of Gordonia effusa NBRC 100432.</title>
        <authorList>
            <person name="Yoshida I."/>
            <person name="Takarada H."/>
            <person name="Hosoyama A."/>
            <person name="Tsuchikane K."/>
            <person name="Katsumata H."/>
            <person name="Yamazaki S."/>
            <person name="Fujita N."/>
        </authorList>
    </citation>
    <scope>NUCLEOTIDE SEQUENCE [LARGE SCALE GENOMIC DNA]</scope>
    <source>
        <strain evidence="1 2">NBRC 100432</strain>
    </source>
</reference>
<dbReference type="RefSeq" id="WP_007317126.1">
    <property type="nucleotide sequence ID" value="NZ_BAEH01000039.1"/>
</dbReference>
<evidence type="ECO:0000313" key="2">
    <source>
        <dbReference type="Proteomes" id="UP000035034"/>
    </source>
</evidence>
<dbReference type="Proteomes" id="UP000035034">
    <property type="component" value="Unassembled WGS sequence"/>
</dbReference>
<dbReference type="EMBL" id="BAEH01000039">
    <property type="protein sequence ID" value="GAB17789.1"/>
    <property type="molecule type" value="Genomic_DNA"/>
</dbReference>
<sequence>MVSHRLTTGRELAEIWSGQLELPSGVIVVSNVTADVLYRAEVTSPAYVEVFSDGTSEPERVFLSIRGHGPAPATN</sequence>
<evidence type="ECO:0000313" key="1">
    <source>
        <dbReference type="EMBL" id="GAB17789.1"/>
    </source>
</evidence>
<gene>
    <name evidence="1" type="ORF">GOEFS_039_00230</name>
</gene>
<comment type="caution">
    <text evidence="1">The sequence shown here is derived from an EMBL/GenBank/DDBJ whole genome shotgun (WGS) entry which is preliminary data.</text>
</comment>
<dbReference type="AlphaFoldDB" id="H0QY88"/>
<proteinExistence type="predicted"/>
<name>H0QY88_9ACTN</name>